<evidence type="ECO:0000313" key="6">
    <source>
        <dbReference type="Proteomes" id="UP001152049"/>
    </source>
</evidence>
<proteinExistence type="predicted"/>
<dbReference type="SUPFAM" id="SSF53686">
    <property type="entry name" value="Tryptophan synthase beta subunit-like PLP-dependent enzymes"/>
    <property type="match status" value="1"/>
</dbReference>
<organism evidence="5 6">
    <name type="scientific">Fusarium torreyae</name>
    <dbReference type="NCBI Taxonomy" id="1237075"/>
    <lineage>
        <taxon>Eukaryota</taxon>
        <taxon>Fungi</taxon>
        <taxon>Dikarya</taxon>
        <taxon>Ascomycota</taxon>
        <taxon>Pezizomycotina</taxon>
        <taxon>Sordariomycetes</taxon>
        <taxon>Hypocreomycetidae</taxon>
        <taxon>Hypocreales</taxon>
        <taxon>Nectriaceae</taxon>
        <taxon>Fusarium</taxon>
    </lineage>
</organism>
<dbReference type="GO" id="GO:0006565">
    <property type="term" value="P:L-serine catabolic process"/>
    <property type="evidence" value="ECO:0007669"/>
    <property type="project" value="TreeGrafter"/>
</dbReference>
<dbReference type="Pfam" id="PF00291">
    <property type="entry name" value="PALP"/>
    <property type="match status" value="1"/>
</dbReference>
<feature type="domain" description="Tryptophan synthase beta chain-like PALP" evidence="4">
    <location>
        <begin position="25"/>
        <end position="309"/>
    </location>
</feature>
<comment type="cofactor">
    <cofactor evidence="1">
        <name>pyridoxal 5'-phosphate</name>
        <dbReference type="ChEBI" id="CHEBI:597326"/>
    </cofactor>
</comment>
<dbReference type="OrthoDB" id="7773036at2759"/>
<gene>
    <name evidence="5" type="ORF">NW762_011408</name>
</gene>
<evidence type="ECO:0000313" key="5">
    <source>
        <dbReference type="EMBL" id="KAJ4251425.1"/>
    </source>
</evidence>
<dbReference type="InterPro" id="IPR036052">
    <property type="entry name" value="TrpB-like_PALP_sf"/>
</dbReference>
<dbReference type="Proteomes" id="UP001152049">
    <property type="component" value="Unassembled WGS sequence"/>
</dbReference>
<evidence type="ECO:0000259" key="4">
    <source>
        <dbReference type="Pfam" id="PF00291"/>
    </source>
</evidence>
<dbReference type="GO" id="GO:0009097">
    <property type="term" value="P:isoleucine biosynthetic process"/>
    <property type="evidence" value="ECO:0007669"/>
    <property type="project" value="TreeGrafter"/>
</dbReference>
<comment type="caution">
    <text evidence="5">The sequence shown here is derived from an EMBL/GenBank/DDBJ whole genome shotgun (WGS) entry which is preliminary data.</text>
</comment>
<dbReference type="Gene3D" id="3.40.50.1100">
    <property type="match status" value="2"/>
</dbReference>
<dbReference type="InterPro" id="IPR050147">
    <property type="entry name" value="Ser/Thr_Dehydratase"/>
</dbReference>
<evidence type="ECO:0000256" key="2">
    <source>
        <dbReference type="ARBA" id="ARBA00022898"/>
    </source>
</evidence>
<dbReference type="AlphaFoldDB" id="A0A9W8RTJ7"/>
<dbReference type="EMBL" id="JAOQAZ010000028">
    <property type="protein sequence ID" value="KAJ4251425.1"/>
    <property type="molecule type" value="Genomic_DNA"/>
</dbReference>
<keyword evidence="3" id="KW-0456">Lyase</keyword>
<dbReference type="PANTHER" id="PTHR48078:SF6">
    <property type="entry name" value="L-THREONINE DEHYDRATASE CATABOLIC TDCB"/>
    <property type="match status" value="1"/>
</dbReference>
<accession>A0A9W8RTJ7</accession>
<keyword evidence="2" id="KW-0663">Pyridoxal phosphate</keyword>
<dbReference type="PANTHER" id="PTHR48078">
    <property type="entry name" value="THREONINE DEHYDRATASE, MITOCHONDRIAL-RELATED"/>
    <property type="match status" value="1"/>
</dbReference>
<name>A0A9W8RTJ7_9HYPO</name>
<dbReference type="InterPro" id="IPR001926">
    <property type="entry name" value="TrpB-like_PALP"/>
</dbReference>
<keyword evidence="6" id="KW-1185">Reference proteome</keyword>
<sequence length="324" mass="35060">MVTVDEFIYDVGQKSIRARLENQNYVFRTPCVPALKAGKKHSANVYFKLENYQLSGSYAFRGAMARMSFQSPEFPLITASSGNHGIAAALASHALGRNLTIVMPENVEPCKLEKVKAYDVKVILYGDDLNEARECARRLAASGQYKYFSPYNDSLVIAGYGTVWIEIYQQCKNVKNIFVPMGGGALISGIGCVVREVKPKPRVWGVSAVNSMAMAASIATGWMVEAEHLPTLAESAAGDVSKNSLPFALARLVVDSVVTCTEDEIRAALKQLAFEEGFRVEGAAALGLAGFNKVAHKVRGQTSAIVLTGSNFDWGTLGKVIYDG</sequence>
<dbReference type="GO" id="GO:0003941">
    <property type="term" value="F:L-serine ammonia-lyase activity"/>
    <property type="evidence" value="ECO:0007669"/>
    <property type="project" value="TreeGrafter"/>
</dbReference>
<protein>
    <recommendedName>
        <fullName evidence="4">Tryptophan synthase beta chain-like PALP domain-containing protein</fullName>
    </recommendedName>
</protein>
<dbReference type="GO" id="GO:0006567">
    <property type="term" value="P:L-threonine catabolic process"/>
    <property type="evidence" value="ECO:0007669"/>
    <property type="project" value="TreeGrafter"/>
</dbReference>
<evidence type="ECO:0000256" key="1">
    <source>
        <dbReference type="ARBA" id="ARBA00001933"/>
    </source>
</evidence>
<dbReference type="GO" id="GO:0004794">
    <property type="term" value="F:threonine deaminase activity"/>
    <property type="evidence" value="ECO:0007669"/>
    <property type="project" value="TreeGrafter"/>
</dbReference>
<evidence type="ECO:0000256" key="3">
    <source>
        <dbReference type="ARBA" id="ARBA00023239"/>
    </source>
</evidence>
<reference evidence="5" key="1">
    <citation type="submission" date="2022-09" db="EMBL/GenBank/DDBJ databases">
        <title>Fusarium specimens isolated from Avocado Roots.</title>
        <authorList>
            <person name="Stajich J."/>
            <person name="Roper C."/>
            <person name="Heimlech-Rivalta G."/>
        </authorList>
    </citation>
    <scope>NUCLEOTIDE SEQUENCE</scope>
    <source>
        <strain evidence="5">CF00136</strain>
    </source>
</reference>